<dbReference type="SMART" id="SM00862">
    <property type="entry name" value="Trans_reg_C"/>
    <property type="match status" value="1"/>
</dbReference>
<dbReference type="Pfam" id="PF00486">
    <property type="entry name" value="Trans_reg_C"/>
    <property type="match status" value="1"/>
</dbReference>
<keyword evidence="2 8" id="KW-0597">Phosphoprotein</keyword>
<dbReference type="InterPro" id="IPR011006">
    <property type="entry name" value="CheY-like_superfamily"/>
</dbReference>
<evidence type="ECO:0000259" key="11">
    <source>
        <dbReference type="PROSITE" id="PS51755"/>
    </source>
</evidence>
<dbReference type="InterPro" id="IPR001789">
    <property type="entry name" value="Sig_transdc_resp-reg_receiver"/>
</dbReference>
<dbReference type="FunFam" id="1.10.10.10:FF:000018">
    <property type="entry name" value="DNA-binding response regulator ResD"/>
    <property type="match status" value="1"/>
</dbReference>
<dbReference type="InterPro" id="IPR001867">
    <property type="entry name" value="OmpR/PhoB-type_DNA-bd"/>
</dbReference>
<dbReference type="Gene3D" id="6.10.250.690">
    <property type="match status" value="1"/>
</dbReference>
<feature type="domain" description="Response regulatory" evidence="10">
    <location>
        <begin position="10"/>
        <end position="123"/>
    </location>
</feature>
<dbReference type="Proteomes" id="UP000007969">
    <property type="component" value="Chromosome"/>
</dbReference>
<evidence type="ECO:0000256" key="3">
    <source>
        <dbReference type="ARBA" id="ARBA00023012"/>
    </source>
</evidence>
<evidence type="ECO:0000256" key="4">
    <source>
        <dbReference type="ARBA" id="ARBA00023015"/>
    </source>
</evidence>
<evidence type="ECO:0000256" key="9">
    <source>
        <dbReference type="PROSITE-ProRule" id="PRU01091"/>
    </source>
</evidence>
<dbReference type="InterPro" id="IPR036388">
    <property type="entry name" value="WH-like_DNA-bd_sf"/>
</dbReference>
<keyword evidence="4" id="KW-0805">Transcription regulation</keyword>
<dbReference type="GO" id="GO:0006355">
    <property type="term" value="P:regulation of DNA-templated transcription"/>
    <property type="evidence" value="ECO:0007669"/>
    <property type="project" value="InterPro"/>
</dbReference>
<dbReference type="FunFam" id="3.40.50.2300:FF:000001">
    <property type="entry name" value="DNA-binding response regulator PhoB"/>
    <property type="match status" value="1"/>
</dbReference>
<accession>B9E0A0</accession>
<dbReference type="SUPFAM" id="SSF46894">
    <property type="entry name" value="C-terminal effector domain of the bipartite response regulators"/>
    <property type="match status" value="1"/>
</dbReference>
<feature type="domain" description="OmpR/PhoB-type" evidence="11">
    <location>
        <begin position="136"/>
        <end position="235"/>
    </location>
</feature>
<evidence type="ECO:0000256" key="6">
    <source>
        <dbReference type="ARBA" id="ARBA00023163"/>
    </source>
</evidence>
<organism evidence="12 13">
    <name type="scientific">Clostridium kluyveri (strain NBRC 12016)</name>
    <dbReference type="NCBI Taxonomy" id="583346"/>
    <lineage>
        <taxon>Bacteria</taxon>
        <taxon>Bacillati</taxon>
        <taxon>Bacillota</taxon>
        <taxon>Clostridia</taxon>
        <taxon>Eubacteriales</taxon>
        <taxon>Clostridiaceae</taxon>
        <taxon>Clostridium</taxon>
    </lineage>
</organism>
<keyword evidence="5 9" id="KW-0238">DNA-binding</keyword>
<dbReference type="Gene3D" id="3.40.50.2300">
    <property type="match status" value="1"/>
</dbReference>
<dbReference type="KEGG" id="ckr:CKR_0874"/>
<keyword evidence="6" id="KW-0804">Transcription</keyword>
<dbReference type="InterPro" id="IPR016032">
    <property type="entry name" value="Sig_transdc_resp-reg_C-effctor"/>
</dbReference>
<comment type="function">
    <text evidence="7">May play the central regulatory role in sporulation. It may be an element of the effector pathway responsible for the activation of sporulation genes in response to nutritional stress. Spo0A may act in concert with spo0H (a sigma factor) to control the expression of some genes that are critical to the sporulation process.</text>
</comment>
<keyword evidence="3" id="KW-0902">Two-component regulatory system</keyword>
<name>B9E0A0_CLOK1</name>
<dbReference type="Gene3D" id="1.10.10.10">
    <property type="entry name" value="Winged helix-like DNA-binding domain superfamily/Winged helix DNA-binding domain"/>
    <property type="match status" value="1"/>
</dbReference>
<evidence type="ECO:0000256" key="1">
    <source>
        <dbReference type="ARBA" id="ARBA00018672"/>
    </source>
</evidence>
<dbReference type="GO" id="GO:0000976">
    <property type="term" value="F:transcription cis-regulatory region binding"/>
    <property type="evidence" value="ECO:0007669"/>
    <property type="project" value="TreeGrafter"/>
</dbReference>
<protein>
    <recommendedName>
        <fullName evidence="1">Stage 0 sporulation protein A homolog</fullName>
    </recommendedName>
</protein>
<proteinExistence type="predicted"/>
<evidence type="ECO:0000313" key="12">
    <source>
        <dbReference type="EMBL" id="BAH05925.1"/>
    </source>
</evidence>
<gene>
    <name evidence="12" type="ordered locus">CKR_0874</name>
</gene>
<dbReference type="Pfam" id="PF00072">
    <property type="entry name" value="Response_reg"/>
    <property type="match status" value="1"/>
</dbReference>
<evidence type="ECO:0000259" key="10">
    <source>
        <dbReference type="PROSITE" id="PS50110"/>
    </source>
</evidence>
<dbReference type="PANTHER" id="PTHR48111:SF26">
    <property type="entry name" value="STAGE 0 SPORULATION PROTEIN A HOMOLOG"/>
    <property type="match status" value="1"/>
</dbReference>
<evidence type="ECO:0000256" key="2">
    <source>
        <dbReference type="ARBA" id="ARBA00022553"/>
    </source>
</evidence>
<reference evidence="13" key="1">
    <citation type="submission" date="2005-09" db="EMBL/GenBank/DDBJ databases">
        <title>Complete genome sequence of Clostridium kluyveri and comparative genomics of Clostridia species.</title>
        <authorList>
            <person name="Inui M."/>
            <person name="Nonaka H."/>
            <person name="Shinoda Y."/>
            <person name="Ikenaga Y."/>
            <person name="Abe M."/>
            <person name="Naito K."/>
            <person name="Vertes A.A."/>
            <person name="Yukawa H."/>
        </authorList>
    </citation>
    <scope>NUCLEOTIDE SEQUENCE [LARGE SCALE GENOMIC DNA]</scope>
    <source>
        <strain evidence="13">NBRC 12016</strain>
    </source>
</reference>
<dbReference type="GO" id="GO:0005829">
    <property type="term" value="C:cytosol"/>
    <property type="evidence" value="ECO:0007669"/>
    <property type="project" value="TreeGrafter"/>
</dbReference>
<evidence type="ECO:0000256" key="8">
    <source>
        <dbReference type="PROSITE-ProRule" id="PRU00169"/>
    </source>
</evidence>
<dbReference type="SMART" id="SM00448">
    <property type="entry name" value="REC"/>
    <property type="match status" value="1"/>
</dbReference>
<dbReference type="HOGENOM" id="CLU_000445_30_4_9"/>
<dbReference type="AlphaFoldDB" id="B9E0A0"/>
<evidence type="ECO:0000256" key="7">
    <source>
        <dbReference type="ARBA" id="ARBA00024867"/>
    </source>
</evidence>
<evidence type="ECO:0000313" key="13">
    <source>
        <dbReference type="Proteomes" id="UP000007969"/>
    </source>
</evidence>
<dbReference type="InterPro" id="IPR039420">
    <property type="entry name" value="WalR-like"/>
</dbReference>
<dbReference type="PANTHER" id="PTHR48111">
    <property type="entry name" value="REGULATOR OF RPOS"/>
    <property type="match status" value="1"/>
</dbReference>
<dbReference type="GO" id="GO:0000156">
    <property type="term" value="F:phosphorelay response regulator activity"/>
    <property type="evidence" value="ECO:0007669"/>
    <property type="project" value="TreeGrafter"/>
</dbReference>
<sequence>MRSTQMNVPRILIVEDDEEINNLIYNTLKREKYNMIQAFNGEDAINKYHSDNFQLVILDLMLPYIDGIEVLRKIRESSTVPIIILSAKDQETDRIIGLGMGADDYIVKPFSIRELTARVKSQLRRYISYNKEYSKNPILQYADLKLNTLNYKVSKKNKELNLTPKEFQLLKLFLENPDRVFTKAQIFNNVWENKYIHDDNTVMVHIKRLRNKIEDTPNNPKYISTVWGIGYKLGE</sequence>
<feature type="modified residue" description="4-aspartylphosphate" evidence="8">
    <location>
        <position position="59"/>
    </location>
</feature>
<dbReference type="EMBL" id="AP009049">
    <property type="protein sequence ID" value="BAH05925.1"/>
    <property type="molecule type" value="Genomic_DNA"/>
</dbReference>
<feature type="DNA-binding region" description="OmpR/PhoB-type" evidence="9">
    <location>
        <begin position="136"/>
        <end position="235"/>
    </location>
</feature>
<dbReference type="GO" id="GO:0032993">
    <property type="term" value="C:protein-DNA complex"/>
    <property type="evidence" value="ECO:0007669"/>
    <property type="project" value="TreeGrafter"/>
</dbReference>
<dbReference type="PROSITE" id="PS51755">
    <property type="entry name" value="OMPR_PHOB"/>
    <property type="match status" value="1"/>
</dbReference>
<dbReference type="SUPFAM" id="SSF52172">
    <property type="entry name" value="CheY-like"/>
    <property type="match status" value="1"/>
</dbReference>
<dbReference type="CDD" id="cd00383">
    <property type="entry name" value="trans_reg_C"/>
    <property type="match status" value="1"/>
</dbReference>
<dbReference type="PROSITE" id="PS50110">
    <property type="entry name" value="RESPONSE_REGULATORY"/>
    <property type="match status" value="1"/>
</dbReference>
<evidence type="ECO:0000256" key="5">
    <source>
        <dbReference type="ARBA" id="ARBA00023125"/>
    </source>
</evidence>